<dbReference type="STRING" id="706587.Desti_4337"/>
<sequence length="611" mass="69231">MNGNMHKTEMNQEQHTIISMFLDRAESSPQKVALRYKYLGIWRDITWAEYRQKVRHTCLGLVALGLEHGDRAAVIGENRPEWLYADLGTVAAGGVTVGIYTTSAAQQCEYVTVHSSSKFFIAEDEEQLDKVLFFRDRAPDLKKIVVIDPKGLKRFSDPMVITFEELLEIGRSLDEKEPTRFDDLVRATRPDELALIIYTSGTTGPPKGAMLSHSNIVWTSWSIGEAIPMFPDDEMVSFLPLSHIAERMFTVFLPLRFGYTVNFVESPDTVTDNFREISPTVIFAVPRIWEKYYSSVRIRVANATWFKRVAYAFAERVGLEYANRKFSAQSISLWLRLLRAVAQLAVFYKLRERLGFERVRMAVSGAAPISPDVLRYFHSIGVPMREVYGQTEGSGPTCIHQGGVIELGNVGPPLPGVEVRIDEDGEILVKGGNIFMGYFRNPEATAETLTEGWLRSGDVGVIDERGFLRITDRKKDLIITAGGKNIAPQNIENQLKFSPYINDAIVIGDRLKFLSVLIVIDEENVVQYAQDNKIPFTTYETLTKAPEIVELIHREVQQVNKALSKVEKVKKFTIVPKKLYEEDGEVTPTMKVKRKYINEIYADLIKAMYKS</sequence>
<accession>I4CBM9</accession>
<keyword evidence="3" id="KW-0443">Lipid metabolism</keyword>
<name>I4CBM9_DESTA</name>
<dbReference type="KEGG" id="dti:Desti_4337"/>
<dbReference type="GO" id="GO:0004467">
    <property type="term" value="F:long-chain fatty acid-CoA ligase activity"/>
    <property type="evidence" value="ECO:0007669"/>
    <property type="project" value="TreeGrafter"/>
</dbReference>
<dbReference type="PANTHER" id="PTHR43272:SF32">
    <property type="entry name" value="AMP-DEPENDENT SYNTHETASE_LIGASE DOMAIN-CONTAINING PROTEIN"/>
    <property type="match status" value="1"/>
</dbReference>
<dbReference type="PANTHER" id="PTHR43272">
    <property type="entry name" value="LONG-CHAIN-FATTY-ACID--COA LIGASE"/>
    <property type="match status" value="1"/>
</dbReference>
<gene>
    <name evidence="5" type="ordered locus">Desti_4337</name>
</gene>
<dbReference type="Proteomes" id="UP000006055">
    <property type="component" value="Chromosome"/>
</dbReference>
<dbReference type="PROSITE" id="PS00455">
    <property type="entry name" value="AMP_BINDING"/>
    <property type="match status" value="1"/>
</dbReference>
<protein>
    <submittedName>
        <fullName evidence="5">AMP-forming long-chain acyl-CoA synthetase</fullName>
    </submittedName>
</protein>
<dbReference type="OrthoDB" id="9803968at2"/>
<evidence type="ECO:0000256" key="1">
    <source>
        <dbReference type="ARBA" id="ARBA00022598"/>
    </source>
</evidence>
<keyword evidence="1" id="KW-0436">Ligase</keyword>
<dbReference type="Gene3D" id="3.40.50.12780">
    <property type="entry name" value="N-terminal domain of ligase-like"/>
    <property type="match status" value="1"/>
</dbReference>
<dbReference type="InterPro" id="IPR020845">
    <property type="entry name" value="AMP-binding_CS"/>
</dbReference>
<dbReference type="AlphaFoldDB" id="I4CBM9"/>
<evidence type="ECO:0000256" key="3">
    <source>
        <dbReference type="ARBA" id="ARBA00023098"/>
    </source>
</evidence>
<keyword evidence="2" id="KW-0276">Fatty acid metabolism</keyword>
<dbReference type="InterPro" id="IPR000873">
    <property type="entry name" value="AMP-dep_synth/lig_dom"/>
</dbReference>
<reference evidence="6" key="1">
    <citation type="submission" date="2012-06" db="EMBL/GenBank/DDBJ databases">
        <title>Complete sequence of chromosome of Desulfomonile tiedjei DSM 6799.</title>
        <authorList>
            <person name="Lucas S."/>
            <person name="Copeland A."/>
            <person name="Lapidus A."/>
            <person name="Glavina del Rio T."/>
            <person name="Dalin E."/>
            <person name="Tice H."/>
            <person name="Bruce D."/>
            <person name="Goodwin L."/>
            <person name="Pitluck S."/>
            <person name="Peters L."/>
            <person name="Ovchinnikova G."/>
            <person name="Zeytun A."/>
            <person name="Lu M."/>
            <person name="Kyrpides N."/>
            <person name="Mavromatis K."/>
            <person name="Ivanova N."/>
            <person name="Brettin T."/>
            <person name="Detter J.C."/>
            <person name="Han C."/>
            <person name="Larimer F."/>
            <person name="Land M."/>
            <person name="Hauser L."/>
            <person name="Markowitz V."/>
            <person name="Cheng J.-F."/>
            <person name="Hugenholtz P."/>
            <person name="Woyke T."/>
            <person name="Wu D."/>
            <person name="Spring S."/>
            <person name="Schroeder M."/>
            <person name="Brambilla E."/>
            <person name="Klenk H.-P."/>
            <person name="Eisen J.A."/>
        </authorList>
    </citation>
    <scope>NUCLEOTIDE SEQUENCE [LARGE SCALE GENOMIC DNA]</scope>
    <source>
        <strain evidence="6">ATCC 49306 / DSM 6799 / DCB-1</strain>
    </source>
</reference>
<dbReference type="InterPro" id="IPR042099">
    <property type="entry name" value="ANL_N_sf"/>
</dbReference>
<dbReference type="RefSeq" id="WP_014812089.1">
    <property type="nucleotide sequence ID" value="NC_018025.1"/>
</dbReference>
<dbReference type="EMBL" id="CP003360">
    <property type="protein sequence ID" value="AFM26970.1"/>
    <property type="molecule type" value="Genomic_DNA"/>
</dbReference>
<evidence type="ECO:0000259" key="4">
    <source>
        <dbReference type="Pfam" id="PF00501"/>
    </source>
</evidence>
<evidence type="ECO:0000313" key="6">
    <source>
        <dbReference type="Proteomes" id="UP000006055"/>
    </source>
</evidence>
<evidence type="ECO:0000313" key="5">
    <source>
        <dbReference type="EMBL" id="AFM26970.1"/>
    </source>
</evidence>
<dbReference type="GO" id="GO:0016020">
    <property type="term" value="C:membrane"/>
    <property type="evidence" value="ECO:0007669"/>
    <property type="project" value="TreeGrafter"/>
</dbReference>
<keyword evidence="6" id="KW-1185">Reference proteome</keyword>
<proteinExistence type="predicted"/>
<dbReference type="PATRIC" id="fig|706587.4.peg.4915"/>
<dbReference type="Pfam" id="PF00501">
    <property type="entry name" value="AMP-binding"/>
    <property type="match status" value="1"/>
</dbReference>
<dbReference type="Pfam" id="PF23562">
    <property type="entry name" value="AMP-binding_C_3"/>
    <property type="match status" value="1"/>
</dbReference>
<dbReference type="SUPFAM" id="SSF56801">
    <property type="entry name" value="Acetyl-CoA synthetase-like"/>
    <property type="match status" value="1"/>
</dbReference>
<organism evidence="5 6">
    <name type="scientific">Desulfomonile tiedjei (strain ATCC 49306 / DSM 6799 / DCB-1)</name>
    <dbReference type="NCBI Taxonomy" id="706587"/>
    <lineage>
        <taxon>Bacteria</taxon>
        <taxon>Pseudomonadati</taxon>
        <taxon>Thermodesulfobacteriota</taxon>
        <taxon>Desulfomonilia</taxon>
        <taxon>Desulfomonilales</taxon>
        <taxon>Desulfomonilaceae</taxon>
        <taxon>Desulfomonile</taxon>
    </lineage>
</organism>
<dbReference type="eggNOG" id="COG1022">
    <property type="taxonomic scope" value="Bacteria"/>
</dbReference>
<feature type="domain" description="AMP-dependent synthetase/ligase" evidence="4">
    <location>
        <begin position="23"/>
        <end position="439"/>
    </location>
</feature>
<dbReference type="HOGENOM" id="CLU_000022_45_5_7"/>
<evidence type="ECO:0000256" key="2">
    <source>
        <dbReference type="ARBA" id="ARBA00022832"/>
    </source>
</evidence>